<organism evidence="1 2">
    <name type="scientific">Hermanssonia centrifuga</name>
    <dbReference type="NCBI Taxonomy" id="98765"/>
    <lineage>
        <taxon>Eukaryota</taxon>
        <taxon>Fungi</taxon>
        <taxon>Dikarya</taxon>
        <taxon>Basidiomycota</taxon>
        <taxon>Agaricomycotina</taxon>
        <taxon>Agaricomycetes</taxon>
        <taxon>Polyporales</taxon>
        <taxon>Meruliaceae</taxon>
        <taxon>Hermanssonia</taxon>
    </lineage>
</organism>
<comment type="caution">
    <text evidence="1">The sequence shown here is derived from an EMBL/GenBank/DDBJ whole genome shotgun (WGS) entry which is preliminary data.</text>
</comment>
<gene>
    <name evidence="1" type="ORF">PHLCEN_2v2570</name>
</gene>
<dbReference type="Proteomes" id="UP000186601">
    <property type="component" value="Unassembled WGS sequence"/>
</dbReference>
<evidence type="ECO:0000313" key="2">
    <source>
        <dbReference type="Proteomes" id="UP000186601"/>
    </source>
</evidence>
<protein>
    <submittedName>
        <fullName evidence="1">Uncharacterized protein</fullName>
    </submittedName>
</protein>
<accession>A0A2R6RLI7</accession>
<keyword evidence="2" id="KW-1185">Reference proteome</keyword>
<evidence type="ECO:0000313" key="1">
    <source>
        <dbReference type="EMBL" id="PSS30891.1"/>
    </source>
</evidence>
<name>A0A2R6RLI7_9APHY</name>
<proteinExistence type="predicted"/>
<dbReference type="AlphaFoldDB" id="A0A2R6RLI7"/>
<sequence>MREKKTYDELRYIRDGLPQWIWSKADPSKPDSQFWDGNTEVLAKEFKTHLDYEVEMVEGRLEWYAISGEWKGRQCSKDEMQEDLYGDVRIIACIHEAVELLKVGAFDKALGDRALVHCGRR</sequence>
<reference evidence="1 2" key="1">
    <citation type="submission" date="2018-02" db="EMBL/GenBank/DDBJ databases">
        <title>Genome sequence of the basidiomycete white-rot fungus Phlebia centrifuga.</title>
        <authorList>
            <person name="Granchi Z."/>
            <person name="Peng M."/>
            <person name="de Vries R.P."/>
            <person name="Hilden K."/>
            <person name="Makela M.R."/>
            <person name="Grigoriev I."/>
            <person name="Riley R."/>
        </authorList>
    </citation>
    <scope>NUCLEOTIDE SEQUENCE [LARGE SCALE GENOMIC DNA]</scope>
    <source>
        <strain evidence="1 2">FBCC195</strain>
    </source>
</reference>
<dbReference type="EMBL" id="MLYV02000237">
    <property type="protein sequence ID" value="PSS30891.1"/>
    <property type="molecule type" value="Genomic_DNA"/>
</dbReference>